<proteinExistence type="predicted"/>
<dbReference type="AlphaFoldDB" id="A0A402CNU5"/>
<name>A0A402CNU5_9BACT</name>
<gene>
    <name evidence="1" type="ORF">CCAX7_52740</name>
</gene>
<evidence type="ECO:0000313" key="2">
    <source>
        <dbReference type="Proteomes" id="UP000287394"/>
    </source>
</evidence>
<keyword evidence="2" id="KW-1185">Reference proteome</keyword>
<accession>A0A402CNU5</accession>
<protein>
    <submittedName>
        <fullName evidence="1">Uncharacterized protein</fullName>
    </submittedName>
</protein>
<reference evidence="1 2" key="1">
    <citation type="journal article" date="2019" name="Int. J. Syst. Evol. Microbiol.">
        <title>Capsulimonas corticalis gen. nov., sp. nov., an aerobic capsulated bacterium, of a novel bacterial order, Capsulimonadales ord. nov., of the class Armatimonadia of the phylum Armatimonadetes.</title>
        <authorList>
            <person name="Li J."/>
            <person name="Kudo C."/>
            <person name="Tonouchi A."/>
        </authorList>
    </citation>
    <scope>NUCLEOTIDE SEQUENCE [LARGE SCALE GENOMIC DNA]</scope>
    <source>
        <strain evidence="1 2">AX-7</strain>
    </source>
</reference>
<organism evidence="1 2">
    <name type="scientific">Capsulimonas corticalis</name>
    <dbReference type="NCBI Taxonomy" id="2219043"/>
    <lineage>
        <taxon>Bacteria</taxon>
        <taxon>Bacillati</taxon>
        <taxon>Armatimonadota</taxon>
        <taxon>Armatimonadia</taxon>
        <taxon>Capsulimonadales</taxon>
        <taxon>Capsulimonadaceae</taxon>
        <taxon>Capsulimonas</taxon>
    </lineage>
</organism>
<evidence type="ECO:0000313" key="1">
    <source>
        <dbReference type="EMBL" id="BDI33223.1"/>
    </source>
</evidence>
<dbReference type="Proteomes" id="UP000287394">
    <property type="component" value="Chromosome"/>
</dbReference>
<dbReference type="KEGG" id="ccot:CCAX7_52740"/>
<dbReference type="EMBL" id="AP025739">
    <property type="protein sequence ID" value="BDI33223.1"/>
    <property type="molecule type" value="Genomic_DNA"/>
</dbReference>
<sequence>MDTRQYIASREIEGDMQENLDDFRPEEWLADTCFGIACFCGSITVSLATHYMAAFLIVLVSLPLITAPRSQMCRAIGAGALVGVASLFLIGLLSTSFPH</sequence>